<keyword evidence="9" id="KW-0378">Hydrolase</keyword>
<dbReference type="InterPro" id="IPR036055">
    <property type="entry name" value="LDL_receptor-like_sf"/>
</dbReference>
<dbReference type="SMART" id="SM00192">
    <property type="entry name" value="LDLa"/>
    <property type="match status" value="1"/>
</dbReference>
<dbReference type="PROSITE" id="PS50068">
    <property type="entry name" value="LDLRA_2"/>
    <property type="match status" value="1"/>
</dbReference>
<evidence type="ECO:0000313" key="10">
    <source>
        <dbReference type="Proteomes" id="UP001151699"/>
    </source>
</evidence>
<dbReference type="InterPro" id="IPR050685">
    <property type="entry name" value="LDLR"/>
</dbReference>
<comment type="caution">
    <text evidence="8">Lacks conserved residue(s) required for the propagation of feature annotation.</text>
</comment>
<dbReference type="Gene3D" id="4.10.400.10">
    <property type="entry name" value="Low-density Lipoprotein Receptor"/>
    <property type="match status" value="1"/>
</dbReference>
<evidence type="ECO:0000256" key="2">
    <source>
        <dbReference type="ARBA" id="ARBA00004308"/>
    </source>
</evidence>
<dbReference type="GO" id="GO:0012505">
    <property type="term" value="C:endomembrane system"/>
    <property type="evidence" value="ECO:0007669"/>
    <property type="project" value="UniProtKB-SubCell"/>
</dbReference>
<dbReference type="GO" id="GO:0016192">
    <property type="term" value="P:vesicle-mediated transport"/>
    <property type="evidence" value="ECO:0007669"/>
    <property type="project" value="UniProtKB-ARBA"/>
</dbReference>
<keyword evidence="5" id="KW-1133">Transmembrane helix</keyword>
<dbReference type="SUPFAM" id="SSF57424">
    <property type="entry name" value="LDL receptor-like module"/>
    <property type="match status" value="1"/>
</dbReference>
<dbReference type="CDD" id="cd00112">
    <property type="entry name" value="LDLa"/>
    <property type="match status" value="1"/>
</dbReference>
<dbReference type="Pfam" id="PF00057">
    <property type="entry name" value="Ldl_recept_a"/>
    <property type="match status" value="1"/>
</dbReference>
<reference evidence="9" key="1">
    <citation type="submission" date="2022-07" db="EMBL/GenBank/DDBJ databases">
        <authorList>
            <person name="Trinca V."/>
            <person name="Uliana J.V.C."/>
            <person name="Torres T.T."/>
            <person name="Ward R.J."/>
            <person name="Monesi N."/>
        </authorList>
    </citation>
    <scope>NUCLEOTIDE SEQUENCE</scope>
    <source>
        <strain evidence="9">HSMRA1968</strain>
        <tissue evidence="9">Whole embryos</tissue>
    </source>
</reference>
<sequence>MKTMGFKHAKIDRSSAGAIGALVAIWLTLIIWNNIKGQAATNNQSKCSDRQFRCGNGACIHSSFVCDAQLDCDDGSDEFPEICNSTCIK</sequence>
<dbReference type="GO" id="GO:0008233">
    <property type="term" value="F:peptidase activity"/>
    <property type="evidence" value="ECO:0007669"/>
    <property type="project" value="UniProtKB-KW"/>
</dbReference>
<evidence type="ECO:0000256" key="8">
    <source>
        <dbReference type="PROSITE-ProRule" id="PRU00124"/>
    </source>
</evidence>
<dbReference type="PROSITE" id="PS01209">
    <property type="entry name" value="LDLRA_1"/>
    <property type="match status" value="1"/>
</dbReference>
<dbReference type="OrthoDB" id="664115at2759"/>
<keyword evidence="4" id="KW-0677">Repeat</keyword>
<evidence type="ECO:0000313" key="9">
    <source>
        <dbReference type="EMBL" id="KAJ6635654.1"/>
    </source>
</evidence>
<name>A0A9Q0MRI0_9DIPT</name>
<organism evidence="9 10">
    <name type="scientific">Pseudolycoriella hygida</name>
    <dbReference type="NCBI Taxonomy" id="35572"/>
    <lineage>
        <taxon>Eukaryota</taxon>
        <taxon>Metazoa</taxon>
        <taxon>Ecdysozoa</taxon>
        <taxon>Arthropoda</taxon>
        <taxon>Hexapoda</taxon>
        <taxon>Insecta</taxon>
        <taxon>Pterygota</taxon>
        <taxon>Neoptera</taxon>
        <taxon>Endopterygota</taxon>
        <taxon>Diptera</taxon>
        <taxon>Nematocera</taxon>
        <taxon>Sciaroidea</taxon>
        <taxon>Sciaridae</taxon>
        <taxon>Pseudolycoriella</taxon>
    </lineage>
</organism>
<keyword evidence="3" id="KW-0812">Transmembrane</keyword>
<evidence type="ECO:0000256" key="3">
    <source>
        <dbReference type="ARBA" id="ARBA00022692"/>
    </source>
</evidence>
<comment type="caution">
    <text evidence="9">The sequence shown here is derived from an EMBL/GenBank/DDBJ whole genome shotgun (WGS) entry which is preliminary data.</text>
</comment>
<keyword evidence="7 8" id="KW-1015">Disulfide bond</keyword>
<dbReference type="InterPro" id="IPR023415">
    <property type="entry name" value="LDLR_class-A_CS"/>
</dbReference>
<evidence type="ECO:0000256" key="1">
    <source>
        <dbReference type="ARBA" id="ARBA00004167"/>
    </source>
</evidence>
<dbReference type="GO" id="GO:0005886">
    <property type="term" value="C:plasma membrane"/>
    <property type="evidence" value="ECO:0007669"/>
    <property type="project" value="TreeGrafter"/>
</dbReference>
<keyword evidence="10" id="KW-1185">Reference proteome</keyword>
<comment type="subcellular location">
    <subcellularLocation>
        <location evidence="2">Endomembrane system</location>
    </subcellularLocation>
    <subcellularLocation>
        <location evidence="1">Membrane</location>
        <topology evidence="1">Single-pass membrane protein</topology>
    </subcellularLocation>
</comment>
<evidence type="ECO:0000256" key="7">
    <source>
        <dbReference type="ARBA" id="ARBA00023157"/>
    </source>
</evidence>
<dbReference type="Proteomes" id="UP001151699">
    <property type="component" value="Chromosome C"/>
</dbReference>
<dbReference type="PANTHER" id="PTHR24270">
    <property type="entry name" value="LOW-DENSITY LIPOPROTEIN RECEPTOR-RELATED"/>
    <property type="match status" value="1"/>
</dbReference>
<proteinExistence type="predicted"/>
<evidence type="ECO:0000256" key="4">
    <source>
        <dbReference type="ARBA" id="ARBA00022737"/>
    </source>
</evidence>
<keyword evidence="9" id="KW-0645">Protease</keyword>
<dbReference type="GO" id="GO:0006508">
    <property type="term" value="P:proteolysis"/>
    <property type="evidence" value="ECO:0007669"/>
    <property type="project" value="UniProtKB-KW"/>
</dbReference>
<protein>
    <submittedName>
        <fullName evidence="9">Modular serine protease</fullName>
    </submittedName>
</protein>
<evidence type="ECO:0000256" key="6">
    <source>
        <dbReference type="ARBA" id="ARBA00023136"/>
    </source>
</evidence>
<feature type="disulfide bond" evidence="8">
    <location>
        <begin position="54"/>
        <end position="72"/>
    </location>
</feature>
<keyword evidence="6" id="KW-0472">Membrane</keyword>
<dbReference type="EMBL" id="WJQU01000004">
    <property type="protein sequence ID" value="KAJ6635654.1"/>
    <property type="molecule type" value="Genomic_DNA"/>
</dbReference>
<accession>A0A9Q0MRI0</accession>
<dbReference type="AlphaFoldDB" id="A0A9Q0MRI0"/>
<gene>
    <name evidence="9" type="primary">modSP_2</name>
    <name evidence="9" type="ORF">Bhyg_14240</name>
</gene>
<evidence type="ECO:0000256" key="5">
    <source>
        <dbReference type="ARBA" id="ARBA00022989"/>
    </source>
</evidence>
<dbReference type="InterPro" id="IPR002172">
    <property type="entry name" value="LDrepeatLR_classA_rpt"/>
</dbReference>
<feature type="disulfide bond" evidence="8">
    <location>
        <begin position="47"/>
        <end position="59"/>
    </location>
</feature>